<accession>A0A5N5JFJ2</accession>
<proteinExistence type="predicted"/>
<dbReference type="EMBL" id="VDCV01000017">
    <property type="protein sequence ID" value="KAB5516095.1"/>
    <property type="molecule type" value="Genomic_DNA"/>
</dbReference>
<reference evidence="2" key="1">
    <citation type="journal article" date="2019" name="Gigascience">
        <title>De novo genome assembly of the endangered Acer yangbiense, a plant species with extremely small populations endemic to Yunnan Province, China.</title>
        <authorList>
            <person name="Yang J."/>
            <person name="Wariss H.M."/>
            <person name="Tao L."/>
            <person name="Zhang R."/>
            <person name="Yun Q."/>
            <person name="Hollingsworth P."/>
            <person name="Dao Z."/>
            <person name="Luo G."/>
            <person name="Guo H."/>
            <person name="Ma Y."/>
            <person name="Sun W."/>
        </authorList>
    </citation>
    <scope>NUCLEOTIDE SEQUENCE [LARGE SCALE GENOMIC DNA]</scope>
    <source>
        <strain evidence="2">cv. br00</strain>
    </source>
</reference>
<gene>
    <name evidence="1" type="ORF">DKX38_026743</name>
</gene>
<comment type="caution">
    <text evidence="1">The sequence shown here is derived from an EMBL/GenBank/DDBJ whole genome shotgun (WGS) entry which is preliminary data.</text>
</comment>
<name>A0A5N5JFJ2_9ROSI</name>
<protein>
    <submittedName>
        <fullName evidence="1">Uncharacterized protein</fullName>
    </submittedName>
</protein>
<sequence>MRAVIITVVGQKTDYKNSLVLVVLVVLEVPVAVEKRRLTALGGGVVVARGGVVVFAVDHAKRPASKDPPAAALFKTASLADGLGASDGDLEILEGGMLDAGGGELTVVGDGGGAAGGVVGLSLGADVGTKLERRLEIVPRRRSRTITSAPPWLERLSWPLSERKVKGCKELKQCRSGLERGEGHGGTKTAAITHTATDPPKANLFKTAPLLGPGAAAGVSEIVEVGTPVGEELVSGGGEGGEVVVTGDGASAVGGGVFKGEGADAGGFTVAGAGAEGFDGDLEGEVAGEDAGDCAIAELTRNVISIKKTALLIPAIS</sequence>
<dbReference type="AlphaFoldDB" id="A0A5N5JFJ2"/>
<keyword evidence="2" id="KW-1185">Reference proteome</keyword>
<evidence type="ECO:0000313" key="2">
    <source>
        <dbReference type="Proteomes" id="UP000326939"/>
    </source>
</evidence>
<dbReference type="Proteomes" id="UP000326939">
    <property type="component" value="Chromosome 17"/>
</dbReference>
<organism evidence="1 2">
    <name type="scientific">Salix brachista</name>
    <dbReference type="NCBI Taxonomy" id="2182728"/>
    <lineage>
        <taxon>Eukaryota</taxon>
        <taxon>Viridiplantae</taxon>
        <taxon>Streptophyta</taxon>
        <taxon>Embryophyta</taxon>
        <taxon>Tracheophyta</taxon>
        <taxon>Spermatophyta</taxon>
        <taxon>Magnoliopsida</taxon>
        <taxon>eudicotyledons</taxon>
        <taxon>Gunneridae</taxon>
        <taxon>Pentapetalae</taxon>
        <taxon>rosids</taxon>
        <taxon>fabids</taxon>
        <taxon>Malpighiales</taxon>
        <taxon>Salicaceae</taxon>
        <taxon>Saliceae</taxon>
        <taxon>Salix</taxon>
    </lineage>
</organism>
<evidence type="ECO:0000313" key="1">
    <source>
        <dbReference type="EMBL" id="KAB5516095.1"/>
    </source>
</evidence>